<evidence type="ECO:0000313" key="3">
    <source>
        <dbReference type="Proteomes" id="UP000311713"/>
    </source>
</evidence>
<keyword evidence="3" id="KW-1185">Reference proteome</keyword>
<dbReference type="AlphaFoldDB" id="A0A5C4UX38"/>
<sequence length="123" mass="13624">MERENVNGLGILICGTEIEELIAWYRAALEPLGARWEEHLLAVGPGAVIGFDRRDDVAERAAEPGRTLVNITVRDIRAAERHLNSLGVTWVRPVEEVGGGWYFSTITDPVGNYLQFLQGPVEP</sequence>
<protein>
    <submittedName>
        <fullName evidence="2">VOC family protein</fullName>
    </submittedName>
</protein>
<dbReference type="Pfam" id="PF18029">
    <property type="entry name" value="Glyoxalase_6"/>
    <property type="match status" value="1"/>
</dbReference>
<name>A0A5C4UX38_9ACTN</name>
<evidence type="ECO:0000313" key="2">
    <source>
        <dbReference type="EMBL" id="TNM28172.1"/>
    </source>
</evidence>
<accession>A0A5C4UX38</accession>
<feature type="domain" description="Glyoxalase-like" evidence="1">
    <location>
        <begin position="17"/>
        <end position="114"/>
    </location>
</feature>
<comment type="caution">
    <text evidence="2">The sequence shown here is derived from an EMBL/GenBank/DDBJ whole genome shotgun (WGS) entry which is preliminary data.</text>
</comment>
<evidence type="ECO:0000259" key="1">
    <source>
        <dbReference type="Pfam" id="PF18029"/>
    </source>
</evidence>
<dbReference type="EMBL" id="VDGT01000014">
    <property type="protein sequence ID" value="TNM28172.1"/>
    <property type="molecule type" value="Genomic_DNA"/>
</dbReference>
<reference evidence="2 3" key="1">
    <citation type="submission" date="2019-06" db="EMBL/GenBank/DDBJ databases">
        <title>Draft genome of Streptomyces sedi sp. JCM16909.</title>
        <authorList>
            <person name="Klykleung N."/>
            <person name="Tanasupawat S."/>
            <person name="Kudo T."/>
            <person name="Yuki M."/>
            <person name="Ohkuma M."/>
        </authorList>
    </citation>
    <scope>NUCLEOTIDE SEQUENCE [LARGE SCALE GENOMIC DNA]</scope>
    <source>
        <strain evidence="2 3">JCM 16909</strain>
    </source>
</reference>
<dbReference type="Gene3D" id="3.10.180.10">
    <property type="entry name" value="2,3-Dihydroxybiphenyl 1,2-Dioxygenase, domain 1"/>
    <property type="match status" value="1"/>
</dbReference>
<dbReference type="InterPro" id="IPR029068">
    <property type="entry name" value="Glyas_Bleomycin-R_OHBP_Dase"/>
</dbReference>
<dbReference type="Proteomes" id="UP000311713">
    <property type="component" value="Unassembled WGS sequence"/>
</dbReference>
<organism evidence="2 3">
    <name type="scientific">Streptomyces sedi</name>
    <dbReference type="NCBI Taxonomy" id="555059"/>
    <lineage>
        <taxon>Bacteria</taxon>
        <taxon>Bacillati</taxon>
        <taxon>Actinomycetota</taxon>
        <taxon>Actinomycetes</taxon>
        <taxon>Kitasatosporales</taxon>
        <taxon>Streptomycetaceae</taxon>
        <taxon>Streptomyces</taxon>
    </lineage>
</organism>
<dbReference type="InterPro" id="IPR041581">
    <property type="entry name" value="Glyoxalase_6"/>
</dbReference>
<dbReference type="OrthoDB" id="9799428at2"/>
<dbReference type="RefSeq" id="WP_139646773.1">
    <property type="nucleotide sequence ID" value="NZ_BAAAZS010000061.1"/>
</dbReference>
<gene>
    <name evidence="2" type="ORF">FH715_18605</name>
</gene>
<proteinExistence type="predicted"/>
<dbReference type="SUPFAM" id="SSF54593">
    <property type="entry name" value="Glyoxalase/Bleomycin resistance protein/Dihydroxybiphenyl dioxygenase"/>
    <property type="match status" value="1"/>
</dbReference>